<keyword evidence="11" id="KW-0325">Glycoprotein</keyword>
<evidence type="ECO:0000256" key="3">
    <source>
        <dbReference type="ARBA" id="ARBA00022568"/>
    </source>
</evidence>
<keyword evidence="7" id="KW-0851">Voltage-gated channel</keyword>
<keyword evidence="8 14" id="KW-1133">Transmembrane helix</keyword>
<feature type="transmembrane region" description="Helical" evidence="14">
    <location>
        <begin position="1721"/>
        <end position="1743"/>
    </location>
</feature>
<evidence type="ECO:0000256" key="9">
    <source>
        <dbReference type="ARBA" id="ARBA00023065"/>
    </source>
</evidence>
<dbReference type="Proteomes" id="UP000688137">
    <property type="component" value="Unassembled WGS sequence"/>
</dbReference>
<dbReference type="FunFam" id="1.10.287.70:FF:000117">
    <property type="entry name" value="Voltage-gated Ca2+ channel, alpha subunit"/>
    <property type="match status" value="1"/>
</dbReference>
<keyword evidence="12" id="KW-0407">Ion channel</keyword>
<feature type="transmembrane region" description="Helical" evidence="14">
    <location>
        <begin position="405"/>
        <end position="422"/>
    </location>
</feature>
<feature type="transmembrane region" description="Helical" evidence="14">
    <location>
        <begin position="1054"/>
        <end position="1071"/>
    </location>
</feature>
<feature type="domain" description="Ion transport" evidence="15">
    <location>
        <begin position="1416"/>
        <end position="1668"/>
    </location>
</feature>
<dbReference type="PANTHER" id="PTHR45628:SF7">
    <property type="entry name" value="VOLTAGE-DEPENDENT CALCIUM CHANNEL TYPE A SUBUNIT ALPHA-1"/>
    <property type="match status" value="1"/>
</dbReference>
<comment type="caution">
    <text evidence="16">The sequence shown here is derived from an EMBL/GenBank/DDBJ whole genome shotgun (WGS) entry which is preliminary data.</text>
</comment>
<feature type="transmembrane region" description="Helical" evidence="14">
    <location>
        <begin position="566"/>
        <end position="588"/>
    </location>
</feature>
<evidence type="ECO:0000256" key="10">
    <source>
        <dbReference type="ARBA" id="ARBA00023136"/>
    </source>
</evidence>
<evidence type="ECO:0000256" key="4">
    <source>
        <dbReference type="ARBA" id="ARBA00022673"/>
    </source>
</evidence>
<feature type="transmembrane region" description="Helical" evidence="14">
    <location>
        <begin position="379"/>
        <end position="398"/>
    </location>
</feature>
<comment type="subcellular location">
    <subcellularLocation>
        <location evidence="1">Membrane</location>
        <topology evidence="1">Multi-pass membrane protein</topology>
    </subcellularLocation>
</comment>
<feature type="domain" description="Ion transport" evidence="15">
    <location>
        <begin position="998"/>
        <end position="1221"/>
    </location>
</feature>
<dbReference type="GO" id="GO:0005891">
    <property type="term" value="C:voltage-gated calcium channel complex"/>
    <property type="evidence" value="ECO:0007669"/>
    <property type="project" value="TreeGrafter"/>
</dbReference>
<feature type="transmembrane region" description="Helical" evidence="14">
    <location>
        <begin position="1755"/>
        <end position="1776"/>
    </location>
</feature>
<keyword evidence="5 14" id="KW-0812">Transmembrane</keyword>
<protein>
    <recommendedName>
        <fullName evidence="15">Ion transport domain-containing protein</fullName>
    </recommendedName>
</protein>
<feature type="transmembrane region" description="Helical" evidence="14">
    <location>
        <begin position="348"/>
        <end position="367"/>
    </location>
</feature>
<reference evidence="16" key="1">
    <citation type="submission" date="2021-01" db="EMBL/GenBank/DDBJ databases">
        <authorList>
            <consortium name="Genoscope - CEA"/>
            <person name="William W."/>
        </authorList>
    </citation>
    <scope>NUCLEOTIDE SEQUENCE</scope>
</reference>
<evidence type="ECO:0000256" key="2">
    <source>
        <dbReference type="ARBA" id="ARBA00022448"/>
    </source>
</evidence>
<dbReference type="OMA" id="CSEMAAQ"/>
<feature type="transmembrane region" description="Helical" evidence="14">
    <location>
        <begin position="1417"/>
        <end position="1435"/>
    </location>
</feature>
<feature type="transmembrane region" description="Helical" evidence="14">
    <location>
        <begin position="1441"/>
        <end position="1462"/>
    </location>
</feature>
<accession>A0A8S1P186</accession>
<dbReference type="FunFam" id="1.10.287.70:FF:000162">
    <property type="entry name" value="Voltage-gated Ca2+ channel, alpha subunit"/>
    <property type="match status" value="1"/>
</dbReference>
<evidence type="ECO:0000313" key="17">
    <source>
        <dbReference type="Proteomes" id="UP000688137"/>
    </source>
</evidence>
<evidence type="ECO:0000313" key="16">
    <source>
        <dbReference type="EMBL" id="CAD8096413.1"/>
    </source>
</evidence>
<dbReference type="FunFam" id="1.10.287.70:FF:000166">
    <property type="entry name" value="Voltage-gated Ca2+ channel, alpha subunit"/>
    <property type="match status" value="1"/>
</dbReference>
<feature type="transmembrane region" description="Helical" evidence="14">
    <location>
        <begin position="1540"/>
        <end position="1563"/>
    </location>
</feature>
<organism evidence="16 17">
    <name type="scientific">Paramecium primaurelia</name>
    <dbReference type="NCBI Taxonomy" id="5886"/>
    <lineage>
        <taxon>Eukaryota</taxon>
        <taxon>Sar</taxon>
        <taxon>Alveolata</taxon>
        <taxon>Ciliophora</taxon>
        <taxon>Intramacronucleata</taxon>
        <taxon>Oligohymenophorea</taxon>
        <taxon>Peniculida</taxon>
        <taxon>Parameciidae</taxon>
        <taxon>Paramecium</taxon>
    </lineage>
</organism>
<dbReference type="EMBL" id="CAJJDM010000104">
    <property type="protein sequence ID" value="CAD8096413.1"/>
    <property type="molecule type" value="Genomic_DNA"/>
</dbReference>
<evidence type="ECO:0000256" key="5">
    <source>
        <dbReference type="ARBA" id="ARBA00022692"/>
    </source>
</evidence>
<keyword evidence="10 14" id="KW-0472">Membrane</keyword>
<dbReference type="FunFam" id="1.20.120.350:FF:000087">
    <property type="entry name" value="Uncharacterized protein"/>
    <property type="match status" value="1"/>
</dbReference>
<evidence type="ECO:0000256" key="12">
    <source>
        <dbReference type="ARBA" id="ARBA00023303"/>
    </source>
</evidence>
<keyword evidence="9" id="KW-0406">Ion transport</keyword>
<evidence type="ECO:0000256" key="11">
    <source>
        <dbReference type="ARBA" id="ARBA00023180"/>
    </source>
</evidence>
<feature type="compositionally biased region" description="Basic residues" evidence="13">
    <location>
        <begin position="32"/>
        <end position="47"/>
    </location>
</feature>
<feature type="domain" description="Ion transport" evidence="15">
    <location>
        <begin position="347"/>
        <end position="596"/>
    </location>
</feature>
<feature type="transmembrane region" description="Helical" evidence="14">
    <location>
        <begin position="472"/>
        <end position="492"/>
    </location>
</feature>
<dbReference type="InterPro" id="IPR050599">
    <property type="entry name" value="VDCC_alpha-1_subunit"/>
</dbReference>
<feature type="transmembrane region" description="Helical" evidence="14">
    <location>
        <begin position="1642"/>
        <end position="1666"/>
    </location>
</feature>
<dbReference type="FunFam" id="1.20.120.350:FF:000082">
    <property type="entry name" value="Uncharacterized protein"/>
    <property type="match status" value="1"/>
</dbReference>
<dbReference type="GO" id="GO:0008331">
    <property type="term" value="F:high voltage-gated calcium channel activity"/>
    <property type="evidence" value="ECO:0007669"/>
    <property type="project" value="TreeGrafter"/>
</dbReference>
<feature type="domain" description="Ion transport" evidence="15">
    <location>
        <begin position="1720"/>
        <end position="1969"/>
    </location>
</feature>
<evidence type="ECO:0000256" key="7">
    <source>
        <dbReference type="ARBA" id="ARBA00022882"/>
    </source>
</evidence>
<dbReference type="PANTHER" id="PTHR45628">
    <property type="entry name" value="VOLTAGE-DEPENDENT CALCIUM CHANNEL TYPE A SUBUNIT ALPHA-1"/>
    <property type="match status" value="1"/>
</dbReference>
<feature type="compositionally biased region" description="Basic residues" evidence="13">
    <location>
        <begin position="1"/>
        <end position="12"/>
    </location>
</feature>
<sequence>MQSPIARKKHPSKTFVIKKNTLLFQSADQGNKRQRSQRMSKSMRRRGNFLDKQEAFQINKFAAKLKHSSDSESDSDVSIGKSGKSESSESSIQSAKTIKSRSSKRIRGNLNQYTQDIFSTIIRKTESQKDQQKEEIQQKLFERMADKATAENYLLHQNLEQFDQPFKRSNQFQKDDQDSEHLFEIFSNLSNEDKQSDNSDASIQIQEDFDIQRIQQQKENSCHSPKMSIQTPIAEMSSTFFKPRVSNLRISLAGFSPLQVTDSSLSSEDGDYDQLQNLSNQFDKIYQKLTYVNGAQFIKYRKLESFHKYHLIYSSYIDNYKMLKFRKYVLYLYLIIKRISKIIVRSRLYQYILTLVTLGNIIIFISEHLEQQDNKYQEINMTFLCCYLVDIVLQLFAFGVFRTKFIFLSRIIDASLIILYYYHLRYSQTVIDITPLRMTRLLKHLGAIFTGLQKMIEALIESLKFILESTAIVILFALFFASLGTSLFMGLLNERCLPSEESEWVQCREGQCSDGMTCQMTNKSYNIPTNFNNIIYSFGLILKTVTMDDWSWVMYYTIRAFHPIVWIYYVLIIFVGGFFGFNLPIAVFKTHFSEMQFREIQHIDERENVISKSNLNRIGFYHYIIQMNQFLFSNSQDILIIEPRTNRVQQSMDIEPRLLLGSMINENRINVSNFTQLKNQIKNFSLKFLLLPKLSILQKYYINLDIKKFTQDPKIQDIIKQFSRSSFLLEKYVDYKYQYIQTSQLDILRNSLFQVLKTTDNKNSQTYKKKVFYYQPIQKKKSIIQSKNIKSGKFESMGALLTNNQRSFVLLPIKISKRIKKNSQNPSEIHGAKSSSMSYSPDAGLIYNKEIEKQRRKHPYFMNGEQSIPKQTINKPFTIYHCGELKLLLNGVYLDYEDISKRINAKIKFKQEDEVKYQEEEYIKIKRKEFQKRSIKSRNWSGNNILINNLSLIQKFNDIFRQLNIRDIEIWQTSLSGILITLRKYAFRIIHFKLTKLIFDLTILINTLFLASQGIIQRSIIDEVEDIATILLSTEIILQLIVNKPRRIAKNKHLVIELLIVILSLIEFGFSDYLNVSEQYLRLMRSTKCLLFYRCISYIYMARIIGAIAQITYKSYVYLAFLMFFMILTFGLIGMELYAHKFDEYHKNGYMHSFDDPGQAFMTVFNIMTNDDWFGVYRIGTEVQTELSITYSIGLVFTLNYFIYGIMMAILLDGFSQYLERESTNEHNEFLKDKIKQINKLNKQLDSQPSENDSDSESESNSSSSSIQQYQDQVNNFQVYTNRFLNRKESISPDNIQSSSNNLREQLKRDSNFTEKIFHSLQFPVARTRKIDQQEEEKKKIKDDFRRLKSKTNMRKIKSSEPKTIKYLQENLEQIYRKMFKQNTKLYAGIDCMQSYYCFSKSNSLRKFFFRISSSNYIKYFIDLILLLSIIYLALPKNIQQTPLLVTVLFILNSTIFIEFIIKSIAQGAFLDKGSYLNYTWKIVDLVYIIVYYMEFFEIINLPIFIVIKTFIYFRPLKLLYRIKWVVRVRAALTQSLFDIINVFVVLLLVWLMFAVFSMMLYAGKMGFCEEYINYDVGQEECNKQGKEWKVYKHNFDNITTAMPVLFIISTFDGWGSILWVSQNSREAFNGPHPYFSQIPTYLFYVAFCTVGSMFFLQLFTGVLFINLKANSKLMENQQFTQAQLEFIKISEIILHDHPIRASLPKSQFRRILNILIMNKYMDLCIFSILLVNCIVIMMIHHSADDHYNGKINQIHHICTLIFATWLMLQFIILGINRFKDNFWRLYTSLVIILGVVDLILDFKFNWFKLYCNSTQLTQHYQLLRILYTLRNLRIIIIFQGLQNLQRLVRVMSFAFPFLLKILFILLIIMVVFAFYGVMLYGTIDKGEVINDLINFSNFWLAMLTLFKCVSGDDFRSIMNDCMHHNPYCSEDPKYCGSPYAQIYFISFMLISNYVLLNLFVLAMIEQFEFFFNNQDSILQTYVENIDSFRKTWFKFSTQNGQVLNIRCLPHLLIEIKEPLGCKPYDNLWDAAKLSLQFNLFCDIGDNISYNQLLYQIFYHRYQKQIFEQCSEMAAQKMSQFHKTMIFRLAYYRRKGLKQRRTNIGPQLKLDGNGNILHILLMSLIAFKVWKTYTHQIITNIITDQQYFSERTVRDTEPIRHSITLKSIESQESRIKLNDNPVYQKRRMGRMKRVSLQGQINDYLPGDYINPKPVLKRKSSLGIEEGNVQKIYHSRKIQKIQKLYRMN</sequence>
<evidence type="ECO:0000256" key="14">
    <source>
        <dbReference type="SAM" id="Phobius"/>
    </source>
</evidence>
<keyword evidence="2" id="KW-0813">Transport</keyword>
<feature type="transmembrane region" description="Helical" evidence="14">
    <location>
        <begin position="1116"/>
        <end position="1139"/>
    </location>
</feature>
<dbReference type="Pfam" id="PF00520">
    <property type="entry name" value="Ion_trans"/>
    <property type="match status" value="4"/>
</dbReference>
<evidence type="ECO:0000256" key="13">
    <source>
        <dbReference type="SAM" id="MobiDB-lite"/>
    </source>
</evidence>
<feature type="region of interest" description="Disordered" evidence="13">
    <location>
        <begin position="65"/>
        <end position="106"/>
    </location>
</feature>
<gene>
    <name evidence="16" type="ORF">PPRIM_AZ9-3.1.T1010079</name>
</gene>
<feature type="region of interest" description="Disordered" evidence="13">
    <location>
        <begin position="1"/>
        <end position="51"/>
    </location>
</feature>
<dbReference type="InterPro" id="IPR005821">
    <property type="entry name" value="Ion_trans_dom"/>
</dbReference>
<feature type="transmembrane region" description="Helical" evidence="14">
    <location>
        <begin position="1483"/>
        <end position="1508"/>
    </location>
</feature>
<dbReference type="FunFam" id="1.10.287.70:FF:000309">
    <property type="entry name" value="Uncharacterized protein"/>
    <property type="match status" value="1"/>
</dbReference>
<keyword evidence="4" id="KW-0107">Calcium channel</keyword>
<keyword evidence="6" id="KW-0106">Calcium</keyword>
<evidence type="ECO:0000256" key="1">
    <source>
        <dbReference type="ARBA" id="ARBA00004141"/>
    </source>
</evidence>
<dbReference type="GO" id="GO:0098703">
    <property type="term" value="P:calcium ion import across plasma membrane"/>
    <property type="evidence" value="ECO:0007669"/>
    <property type="project" value="TreeGrafter"/>
</dbReference>
<name>A0A8S1P186_PARPR</name>
<feature type="transmembrane region" description="Helical" evidence="14">
    <location>
        <begin position="1783"/>
        <end position="1801"/>
    </location>
</feature>
<evidence type="ECO:0000259" key="15">
    <source>
        <dbReference type="Pfam" id="PF00520"/>
    </source>
</evidence>
<feature type="transmembrane region" description="Helical" evidence="14">
    <location>
        <begin position="1189"/>
        <end position="1212"/>
    </location>
</feature>
<feature type="region of interest" description="Disordered" evidence="13">
    <location>
        <begin position="1244"/>
        <end position="1268"/>
    </location>
</feature>
<keyword evidence="3" id="KW-0109">Calcium transport</keyword>
<feature type="transmembrane region" description="Helical" evidence="14">
    <location>
        <begin position="1091"/>
        <end position="1109"/>
    </location>
</feature>
<feature type="transmembrane region" description="Helical" evidence="14">
    <location>
        <begin position="1943"/>
        <end position="1965"/>
    </location>
</feature>
<evidence type="ECO:0000256" key="6">
    <source>
        <dbReference type="ARBA" id="ARBA00022837"/>
    </source>
</evidence>
<keyword evidence="17" id="KW-1185">Reference proteome</keyword>
<proteinExistence type="predicted"/>
<evidence type="ECO:0000256" key="8">
    <source>
        <dbReference type="ARBA" id="ARBA00022989"/>
    </source>
</evidence>
<feature type="transmembrane region" description="Helical" evidence="14">
    <location>
        <begin position="1854"/>
        <end position="1881"/>
    </location>
</feature>